<evidence type="ECO:0000259" key="29">
    <source>
        <dbReference type="Pfam" id="PF00905"/>
    </source>
</evidence>
<dbReference type="InterPro" id="IPR012338">
    <property type="entry name" value="Beta-lactam/transpept-like"/>
</dbReference>
<keyword evidence="17" id="KW-0735">Signal-anchor</keyword>
<evidence type="ECO:0000256" key="11">
    <source>
        <dbReference type="ARBA" id="ARBA00022670"/>
    </source>
</evidence>
<evidence type="ECO:0000256" key="27">
    <source>
        <dbReference type="ARBA" id="ARBA00060592"/>
    </source>
</evidence>
<evidence type="ECO:0000256" key="19">
    <source>
        <dbReference type="ARBA" id="ARBA00022989"/>
    </source>
</evidence>
<evidence type="ECO:0000259" key="30">
    <source>
        <dbReference type="Pfam" id="PF00912"/>
    </source>
</evidence>
<evidence type="ECO:0000256" key="16">
    <source>
        <dbReference type="ARBA" id="ARBA00022960"/>
    </source>
</evidence>
<evidence type="ECO:0000256" key="2">
    <source>
        <dbReference type="ARBA" id="ARBA00004249"/>
    </source>
</evidence>
<evidence type="ECO:0000256" key="4">
    <source>
        <dbReference type="ARBA" id="ARBA00007090"/>
    </source>
</evidence>
<evidence type="ECO:0000256" key="21">
    <source>
        <dbReference type="ARBA" id="ARBA00023251"/>
    </source>
</evidence>
<protein>
    <recommendedName>
        <fullName evidence="7">Penicillin-binding protein 1A</fullName>
        <ecNumber evidence="25">2.4.99.28</ecNumber>
        <ecNumber evidence="6">3.4.16.4</ecNumber>
    </recommendedName>
</protein>
<evidence type="ECO:0000256" key="3">
    <source>
        <dbReference type="ARBA" id="ARBA00004752"/>
    </source>
</evidence>
<keyword evidence="16" id="KW-0133">Cell shape</keyword>
<accession>A0A8H2JN91</accession>
<evidence type="ECO:0000256" key="17">
    <source>
        <dbReference type="ARBA" id="ARBA00022968"/>
    </source>
</evidence>
<dbReference type="EC" id="2.4.99.28" evidence="25"/>
<dbReference type="OrthoDB" id="9766909at2"/>
<keyword evidence="13" id="KW-0808">Transferase</keyword>
<dbReference type="EMBL" id="SZVP01000012">
    <property type="protein sequence ID" value="TMM43933.1"/>
    <property type="molecule type" value="Genomic_DNA"/>
</dbReference>
<proteinExistence type="inferred from homology"/>
<dbReference type="InterPro" id="IPR023346">
    <property type="entry name" value="Lysozyme-like_dom_sf"/>
</dbReference>
<keyword evidence="23" id="KW-0961">Cell wall biogenesis/degradation</keyword>
<sequence length="893" mass="98257">MFSIKSLLKVSLILLVLATIAVYSLYISMRSELPSVESLKDVHWQTPLQVYSQEGLLISQFGEKKRIPLTLDQVPQQLIDALLATEDDRFYMHFGVDPIGMGRAILGKLMGQDKGGASTITMQVARNFFLTREVTYTRKIREIFLSFHIESLLSKDEILMLYINKIELGHRAFGFGAAAQVYYGKDINDLTLAQIAVLAGLPKAPSTLNPIRSPERAQARRSVVLQRMLVSGYITEQAYQVALAAPITGKKHGAEIELSAPYVAEMAHNEILERYGKDKAYSEGYKVFTTVTEKLQTAAEQALVNNLLNYDQRHGYRGPHRSLKPSLTTNNSDTNSRNTDSPVKNTSPLTQAEIIEALDNEKSYQMLVPAVVTSVEEKSVTVQLQNEQSAVITWQGLGWARAYINDQRQGPPPQVAADILNYGDVILVNKMADNSYRLGQLPTASAAIVSLSPDDGAIKAAVGGFSFEQSQFNRVTQAKRQVGSNIKPFIYSAALEHGFTLASLVNDAPINQWDQSSGVVWRPRNSPETYVGLLRVRLALAQSKNVIAVRLLQSIGVNETVDHLSSFGFNKNDLPHNETLALGSASLTPLEVATGFATFANGGFLVKPYLIERIENSYGEILYQANPALACDPCTELQNTPQEVTSANTDPMINNDKWSTDNQQLGDTNNASAQSVEAITDSALINNSLADNTVASPLAVINSAPRIISAQNAFLITQALNSAIWGADWSTKHGWQGTGWRARTLKRRDIAGKTGTTNEAKDAWFSGFSRRLVTTSWIGFDDPSHILGQSVYNNNLGKNQTTGKEYGAKSAQPAWIDFMEVALADIEVEAFQPPVGIVSVRIDKATGKLTTKTDKTSQFEYFRLENVPTDYIIEDNSSDILSGEEQPKVEELF</sequence>
<reference evidence="32 33" key="1">
    <citation type="submission" date="2019-05" db="EMBL/GenBank/DDBJ databases">
        <title>Colwellia ponticola sp. nov., isolated from seawater.</title>
        <authorList>
            <person name="Yoon J.-H."/>
        </authorList>
    </citation>
    <scope>NUCLEOTIDE SEQUENCE [LARGE SCALE GENOMIC DNA]</scope>
    <source>
        <strain evidence="32 33">OISW-25</strain>
    </source>
</reference>
<dbReference type="NCBIfam" id="TIGR02074">
    <property type="entry name" value="PBP_1a_fam"/>
    <property type="match status" value="1"/>
</dbReference>
<name>A0A8H2JN91_9GAMM</name>
<evidence type="ECO:0000256" key="23">
    <source>
        <dbReference type="ARBA" id="ARBA00023316"/>
    </source>
</evidence>
<dbReference type="PANTHER" id="PTHR32282:SF27">
    <property type="entry name" value="PENICILLIN-BINDING PROTEIN 1A"/>
    <property type="match status" value="1"/>
</dbReference>
<comment type="similarity">
    <text evidence="4">In the C-terminal section; belongs to the transpeptidase family.</text>
</comment>
<dbReference type="GO" id="GO:0009002">
    <property type="term" value="F:serine-type D-Ala-D-Ala carboxypeptidase activity"/>
    <property type="evidence" value="ECO:0007669"/>
    <property type="project" value="UniProtKB-EC"/>
</dbReference>
<feature type="domain" description="Penicillin-binding protein OB-like" evidence="31">
    <location>
        <begin position="349"/>
        <end position="443"/>
    </location>
</feature>
<keyword evidence="8" id="KW-1003">Cell membrane</keyword>
<evidence type="ECO:0000259" key="31">
    <source>
        <dbReference type="Pfam" id="PF17092"/>
    </source>
</evidence>
<evidence type="ECO:0000256" key="28">
    <source>
        <dbReference type="SAM" id="MobiDB-lite"/>
    </source>
</evidence>
<dbReference type="InterPro" id="IPR031376">
    <property type="entry name" value="PCB_OB"/>
</dbReference>
<gene>
    <name evidence="32" type="ORF">FCS21_12115</name>
</gene>
<keyword evidence="9" id="KW-0997">Cell inner membrane</keyword>
<evidence type="ECO:0000256" key="14">
    <source>
        <dbReference type="ARBA" id="ARBA00022692"/>
    </source>
</evidence>
<evidence type="ECO:0000256" key="13">
    <source>
        <dbReference type="ARBA" id="ARBA00022679"/>
    </source>
</evidence>
<comment type="function">
    <text evidence="1">Cell wall formation. Synthesis of cross-linked peptidoglycan from the lipid intermediates. The enzyme has a penicillin-insensitive transglycosylase N-terminal domain (formation of linear glycan strands) and a penicillin-sensitive transpeptidase C-terminal domain (cross-linking of the peptide subunits).</text>
</comment>
<comment type="subcellular location">
    <subcellularLocation>
        <location evidence="2">Cell inner membrane</location>
        <topology evidence="2">Single-pass type II membrane protein</topology>
    </subcellularLocation>
</comment>
<dbReference type="GO" id="GO:0008658">
    <property type="term" value="F:penicillin binding"/>
    <property type="evidence" value="ECO:0007669"/>
    <property type="project" value="InterPro"/>
</dbReference>
<comment type="pathway">
    <text evidence="3">Cell wall biogenesis; peptidoglycan biosynthesis.</text>
</comment>
<keyword evidence="14" id="KW-0812">Transmembrane</keyword>
<dbReference type="EC" id="3.4.16.4" evidence="6"/>
<evidence type="ECO:0000256" key="5">
    <source>
        <dbReference type="ARBA" id="ARBA00007739"/>
    </source>
</evidence>
<dbReference type="PANTHER" id="PTHR32282">
    <property type="entry name" value="BINDING PROTEIN TRANSPEPTIDASE, PUTATIVE-RELATED"/>
    <property type="match status" value="1"/>
</dbReference>
<feature type="compositionally biased region" description="Low complexity" evidence="28">
    <location>
        <begin position="326"/>
        <end position="341"/>
    </location>
</feature>
<dbReference type="GO" id="GO:0005886">
    <property type="term" value="C:plasma membrane"/>
    <property type="evidence" value="ECO:0007669"/>
    <property type="project" value="UniProtKB-SubCell"/>
</dbReference>
<dbReference type="GO" id="GO:0008955">
    <property type="term" value="F:peptidoglycan glycosyltransferase activity"/>
    <property type="evidence" value="ECO:0007669"/>
    <property type="project" value="UniProtKB-EC"/>
</dbReference>
<comment type="catalytic activity">
    <reaction evidence="26">
        <text>[GlcNAc-(1-&gt;4)-Mur2Ac(oyl-L-Ala-gamma-D-Glu-L-Lys-D-Ala-D-Ala)](n)-di-trans,octa-cis-undecaprenyl diphosphate + beta-D-GlcNAc-(1-&gt;4)-Mur2Ac(oyl-L-Ala-gamma-D-Glu-L-Lys-D-Ala-D-Ala)-di-trans,octa-cis-undecaprenyl diphosphate = [GlcNAc-(1-&gt;4)-Mur2Ac(oyl-L-Ala-gamma-D-Glu-L-Lys-D-Ala-D-Ala)](n+1)-di-trans,octa-cis-undecaprenyl diphosphate + di-trans,octa-cis-undecaprenyl diphosphate + H(+)</text>
        <dbReference type="Rhea" id="RHEA:23708"/>
        <dbReference type="Rhea" id="RHEA-COMP:9602"/>
        <dbReference type="Rhea" id="RHEA-COMP:9603"/>
        <dbReference type="ChEBI" id="CHEBI:15378"/>
        <dbReference type="ChEBI" id="CHEBI:58405"/>
        <dbReference type="ChEBI" id="CHEBI:60033"/>
        <dbReference type="ChEBI" id="CHEBI:78435"/>
        <dbReference type="EC" id="2.4.99.28"/>
    </reaction>
</comment>
<dbReference type="GO" id="GO:0030288">
    <property type="term" value="C:outer membrane-bounded periplasmic space"/>
    <property type="evidence" value="ECO:0007669"/>
    <property type="project" value="TreeGrafter"/>
</dbReference>
<dbReference type="RefSeq" id="WP_138623753.1">
    <property type="nucleotide sequence ID" value="NZ_SZVP01000012.1"/>
</dbReference>
<keyword evidence="33" id="KW-1185">Reference proteome</keyword>
<evidence type="ECO:0000256" key="7">
    <source>
        <dbReference type="ARBA" id="ARBA00018638"/>
    </source>
</evidence>
<evidence type="ECO:0000256" key="18">
    <source>
        <dbReference type="ARBA" id="ARBA00022984"/>
    </source>
</evidence>
<dbReference type="UniPathway" id="UPA00219"/>
<dbReference type="GO" id="GO:0008360">
    <property type="term" value="P:regulation of cell shape"/>
    <property type="evidence" value="ECO:0007669"/>
    <property type="project" value="UniProtKB-KW"/>
</dbReference>
<evidence type="ECO:0000256" key="10">
    <source>
        <dbReference type="ARBA" id="ARBA00022645"/>
    </source>
</evidence>
<evidence type="ECO:0000313" key="33">
    <source>
        <dbReference type="Proteomes" id="UP000307702"/>
    </source>
</evidence>
<dbReference type="Pfam" id="PF00905">
    <property type="entry name" value="Transpeptidase"/>
    <property type="match status" value="1"/>
</dbReference>
<evidence type="ECO:0000256" key="25">
    <source>
        <dbReference type="ARBA" id="ARBA00044770"/>
    </source>
</evidence>
<evidence type="ECO:0000256" key="9">
    <source>
        <dbReference type="ARBA" id="ARBA00022519"/>
    </source>
</evidence>
<comment type="catalytic activity">
    <reaction evidence="24">
        <text>Preferential cleavage: (Ac)2-L-Lys-D-Ala-|-D-Ala. Also transpeptidation of peptidyl-alanyl moieties that are N-acyl substituents of D-alanine.</text>
        <dbReference type="EC" id="3.4.16.4"/>
    </reaction>
</comment>
<dbReference type="Pfam" id="PF17092">
    <property type="entry name" value="PCB_OB"/>
    <property type="match status" value="1"/>
</dbReference>
<feature type="domain" description="Glycosyl transferase family 51" evidence="30">
    <location>
        <begin position="57"/>
        <end position="228"/>
    </location>
</feature>
<evidence type="ECO:0000256" key="20">
    <source>
        <dbReference type="ARBA" id="ARBA00023136"/>
    </source>
</evidence>
<feature type="region of interest" description="Disordered" evidence="28">
    <location>
        <begin position="314"/>
        <end position="348"/>
    </location>
</feature>
<dbReference type="Gene3D" id="1.10.3810.10">
    <property type="entry name" value="Biosynthetic peptidoglycan transglycosylase-like"/>
    <property type="match status" value="1"/>
</dbReference>
<dbReference type="AlphaFoldDB" id="A0A8H2JN91"/>
<dbReference type="InterPro" id="IPR036950">
    <property type="entry name" value="PBP_transglycosylase"/>
</dbReference>
<keyword evidence="18" id="KW-0573">Peptidoglycan synthesis</keyword>
<keyword evidence="20" id="KW-0472">Membrane</keyword>
<feature type="domain" description="Penicillin-binding protein transpeptidase" evidence="29">
    <location>
        <begin position="447"/>
        <end position="623"/>
    </location>
</feature>
<comment type="similarity">
    <text evidence="5">In the N-terminal section; belongs to the glycosyltransferase 51 family.</text>
</comment>
<dbReference type="InterPro" id="IPR001264">
    <property type="entry name" value="Glyco_trans_51"/>
</dbReference>
<dbReference type="SUPFAM" id="SSF53955">
    <property type="entry name" value="Lysozyme-like"/>
    <property type="match status" value="1"/>
</dbReference>
<keyword evidence="21" id="KW-0046">Antibiotic resistance</keyword>
<dbReference type="InterPro" id="IPR050396">
    <property type="entry name" value="Glycosyltr_51/Transpeptidase"/>
</dbReference>
<dbReference type="GO" id="GO:0071555">
    <property type="term" value="P:cell wall organization"/>
    <property type="evidence" value="ECO:0007669"/>
    <property type="project" value="UniProtKB-KW"/>
</dbReference>
<keyword evidence="22" id="KW-0511">Multifunctional enzyme</keyword>
<dbReference type="FunFam" id="1.10.3810.10:FF:000003">
    <property type="entry name" value="Penicillin-binding protein 1a"/>
    <property type="match status" value="1"/>
</dbReference>
<comment type="caution">
    <text evidence="32">The sequence shown here is derived from an EMBL/GenBank/DDBJ whole genome shotgun (WGS) entry which is preliminary data.</text>
</comment>
<keyword evidence="11" id="KW-0645">Protease</keyword>
<dbReference type="GO" id="GO:0046677">
    <property type="term" value="P:response to antibiotic"/>
    <property type="evidence" value="ECO:0007669"/>
    <property type="project" value="UniProtKB-KW"/>
</dbReference>
<evidence type="ECO:0000256" key="8">
    <source>
        <dbReference type="ARBA" id="ARBA00022475"/>
    </source>
</evidence>
<keyword evidence="15" id="KW-0378">Hydrolase</keyword>
<dbReference type="SUPFAM" id="SSF56601">
    <property type="entry name" value="beta-lactamase/transpeptidase-like"/>
    <property type="match status" value="1"/>
</dbReference>
<keyword evidence="10" id="KW-0121">Carboxypeptidase</keyword>
<evidence type="ECO:0000256" key="6">
    <source>
        <dbReference type="ARBA" id="ARBA00012448"/>
    </source>
</evidence>
<organism evidence="32 33">
    <name type="scientific">Colwellia ponticola</name>
    <dbReference type="NCBI Taxonomy" id="2304625"/>
    <lineage>
        <taxon>Bacteria</taxon>
        <taxon>Pseudomonadati</taxon>
        <taxon>Pseudomonadota</taxon>
        <taxon>Gammaproteobacteria</taxon>
        <taxon>Alteromonadales</taxon>
        <taxon>Colwelliaceae</taxon>
        <taxon>Colwellia</taxon>
    </lineage>
</organism>
<dbReference type="Pfam" id="PF00912">
    <property type="entry name" value="Transgly"/>
    <property type="match status" value="1"/>
</dbReference>
<evidence type="ECO:0000313" key="32">
    <source>
        <dbReference type="EMBL" id="TMM43933.1"/>
    </source>
</evidence>
<keyword evidence="12" id="KW-0328">Glycosyltransferase</keyword>
<comment type="pathway">
    <text evidence="27">Glycan biosynthesis.</text>
</comment>
<evidence type="ECO:0000256" key="15">
    <source>
        <dbReference type="ARBA" id="ARBA00022801"/>
    </source>
</evidence>
<evidence type="ECO:0000256" key="24">
    <source>
        <dbReference type="ARBA" id="ARBA00034000"/>
    </source>
</evidence>
<dbReference type="Gene3D" id="3.40.710.10">
    <property type="entry name" value="DD-peptidase/beta-lactamase superfamily"/>
    <property type="match status" value="2"/>
</dbReference>
<keyword evidence="19" id="KW-1133">Transmembrane helix</keyword>
<dbReference type="GO" id="GO:0009252">
    <property type="term" value="P:peptidoglycan biosynthetic process"/>
    <property type="evidence" value="ECO:0007669"/>
    <property type="project" value="UniProtKB-UniPathway"/>
</dbReference>
<evidence type="ECO:0000256" key="1">
    <source>
        <dbReference type="ARBA" id="ARBA00002624"/>
    </source>
</evidence>
<dbReference type="GO" id="GO:0006508">
    <property type="term" value="P:proteolysis"/>
    <property type="evidence" value="ECO:0007669"/>
    <property type="project" value="UniProtKB-KW"/>
</dbReference>
<evidence type="ECO:0000256" key="22">
    <source>
        <dbReference type="ARBA" id="ARBA00023268"/>
    </source>
</evidence>
<dbReference type="InterPro" id="IPR001460">
    <property type="entry name" value="PCN-bd_Tpept"/>
</dbReference>
<evidence type="ECO:0000256" key="26">
    <source>
        <dbReference type="ARBA" id="ARBA00049902"/>
    </source>
</evidence>
<dbReference type="Proteomes" id="UP000307702">
    <property type="component" value="Unassembled WGS sequence"/>
</dbReference>
<evidence type="ECO:0000256" key="12">
    <source>
        <dbReference type="ARBA" id="ARBA00022676"/>
    </source>
</evidence>